<name>A0A0F8Y1S9_9ZZZZ</name>
<proteinExistence type="predicted"/>
<sequence>MNQDQLNRYRNNIISYVKCYPVKRNIVNLNTHNSVEHEQIKFRICYELKKQGIHFVTEAKMHDGKKGIADILILDKGEVIEICVSETLDEVKEKVVKYPSMLEIVAVKDWNEYFSGNYKLIREKEM</sequence>
<comment type="caution">
    <text evidence="1">The sequence shown here is derived from an EMBL/GenBank/DDBJ whole genome shotgun (WGS) entry which is preliminary data.</text>
</comment>
<evidence type="ECO:0000313" key="1">
    <source>
        <dbReference type="EMBL" id="KKK75248.1"/>
    </source>
</evidence>
<reference evidence="1" key="1">
    <citation type="journal article" date="2015" name="Nature">
        <title>Complex archaea that bridge the gap between prokaryotes and eukaryotes.</title>
        <authorList>
            <person name="Spang A."/>
            <person name="Saw J.H."/>
            <person name="Jorgensen S.L."/>
            <person name="Zaremba-Niedzwiedzka K."/>
            <person name="Martijn J."/>
            <person name="Lind A.E."/>
            <person name="van Eijk R."/>
            <person name="Schleper C."/>
            <person name="Guy L."/>
            <person name="Ettema T.J."/>
        </authorList>
    </citation>
    <scope>NUCLEOTIDE SEQUENCE</scope>
</reference>
<dbReference type="AlphaFoldDB" id="A0A0F8Y1S9"/>
<accession>A0A0F8Y1S9</accession>
<dbReference type="EMBL" id="LAZR01055954">
    <property type="protein sequence ID" value="KKK75248.1"/>
    <property type="molecule type" value="Genomic_DNA"/>
</dbReference>
<gene>
    <name evidence="1" type="ORF">LCGC14_2875620</name>
</gene>
<protein>
    <submittedName>
        <fullName evidence="1">Uncharacterized protein</fullName>
    </submittedName>
</protein>
<organism evidence="1">
    <name type="scientific">marine sediment metagenome</name>
    <dbReference type="NCBI Taxonomy" id="412755"/>
    <lineage>
        <taxon>unclassified sequences</taxon>
        <taxon>metagenomes</taxon>
        <taxon>ecological metagenomes</taxon>
    </lineage>
</organism>